<dbReference type="Proteomes" id="UP000218896">
    <property type="component" value="Unassembled WGS sequence"/>
</dbReference>
<dbReference type="SUPFAM" id="SSF101790">
    <property type="entry name" value="Aminomethyltransferase beta-barrel domain"/>
    <property type="match status" value="1"/>
</dbReference>
<feature type="domain" description="DUF1989" evidence="5">
    <location>
        <begin position="193"/>
        <end position="360"/>
    </location>
</feature>
<keyword evidence="6" id="KW-0808">Transferase</keyword>
<dbReference type="GO" id="GO:0008168">
    <property type="term" value="F:methyltransferase activity"/>
    <property type="evidence" value="ECO:0007669"/>
    <property type="project" value="UniProtKB-KW"/>
</dbReference>
<feature type="domain" description="GCVT N-terminal" evidence="3">
    <location>
        <begin position="415"/>
        <end position="677"/>
    </location>
</feature>
<dbReference type="GO" id="GO:0005829">
    <property type="term" value="C:cytosol"/>
    <property type="evidence" value="ECO:0007669"/>
    <property type="project" value="TreeGrafter"/>
</dbReference>
<comment type="caution">
    <text evidence="6">The sequence shown here is derived from an EMBL/GenBank/DDBJ whole genome shotgun (WGS) entry which is preliminary data.</text>
</comment>
<organism evidence="6 7">
    <name type="scientific">Halovibrio salipaludis</name>
    <dbReference type="NCBI Taxonomy" id="2032626"/>
    <lineage>
        <taxon>Bacteria</taxon>
        <taxon>Pseudomonadati</taxon>
        <taxon>Pseudomonadota</taxon>
        <taxon>Gammaproteobacteria</taxon>
        <taxon>Oceanospirillales</taxon>
        <taxon>Halomonadaceae</taxon>
        <taxon>Halovibrio</taxon>
    </lineage>
</organism>
<dbReference type="GO" id="GO:0008483">
    <property type="term" value="F:transaminase activity"/>
    <property type="evidence" value="ECO:0007669"/>
    <property type="project" value="UniProtKB-KW"/>
</dbReference>
<keyword evidence="1" id="KW-0032">Aminotransferase</keyword>
<feature type="domain" description="Aminomethyltransferase C-terminal" evidence="4">
    <location>
        <begin position="699"/>
        <end position="780"/>
    </location>
</feature>
<dbReference type="SUPFAM" id="SSF103025">
    <property type="entry name" value="Folate-binding domain"/>
    <property type="match status" value="1"/>
</dbReference>
<evidence type="ECO:0000313" key="7">
    <source>
        <dbReference type="Proteomes" id="UP000218896"/>
    </source>
</evidence>
<reference evidence="6 7" key="1">
    <citation type="submission" date="2017-08" db="EMBL/GenBank/DDBJ databases">
        <title>Halovibrio sewagensis sp. nov., isolated from wastewater of high salinity.</title>
        <authorList>
            <person name="Dong X."/>
            <person name="Zhang G."/>
        </authorList>
    </citation>
    <scope>NUCLEOTIDE SEQUENCE [LARGE SCALE GENOMIC DNA]</scope>
    <source>
        <strain evidence="6 7">YL5-2</strain>
    </source>
</reference>
<dbReference type="PANTHER" id="PTHR43757">
    <property type="entry name" value="AMINOMETHYLTRANSFERASE"/>
    <property type="match status" value="1"/>
</dbReference>
<dbReference type="PANTHER" id="PTHR43757:SF2">
    <property type="entry name" value="AMINOMETHYLTRANSFERASE, MITOCHONDRIAL"/>
    <property type="match status" value="1"/>
</dbReference>
<dbReference type="InterPro" id="IPR006222">
    <property type="entry name" value="GCVT_N"/>
</dbReference>
<dbReference type="Pfam" id="PF09347">
    <property type="entry name" value="DUF1989"/>
    <property type="match status" value="1"/>
</dbReference>
<feature type="region of interest" description="Disordered" evidence="2">
    <location>
        <begin position="1"/>
        <end position="31"/>
    </location>
</feature>
<accession>A0A2A2F785</accession>
<evidence type="ECO:0000259" key="3">
    <source>
        <dbReference type="Pfam" id="PF01571"/>
    </source>
</evidence>
<evidence type="ECO:0000259" key="5">
    <source>
        <dbReference type="Pfam" id="PF09347"/>
    </source>
</evidence>
<evidence type="ECO:0000259" key="4">
    <source>
        <dbReference type="Pfam" id="PF08669"/>
    </source>
</evidence>
<protein>
    <submittedName>
        <fullName evidence="6">Aminomethyltransferase</fullName>
    </submittedName>
</protein>
<dbReference type="InterPro" id="IPR029043">
    <property type="entry name" value="GcvT/YgfZ_C"/>
</dbReference>
<feature type="compositionally biased region" description="Basic and acidic residues" evidence="2">
    <location>
        <begin position="1"/>
        <end position="11"/>
    </location>
</feature>
<dbReference type="InterPro" id="IPR028896">
    <property type="entry name" value="GcvT/YgfZ/DmdA"/>
</dbReference>
<dbReference type="GO" id="GO:0032259">
    <property type="term" value="P:methylation"/>
    <property type="evidence" value="ECO:0007669"/>
    <property type="project" value="UniProtKB-KW"/>
</dbReference>
<dbReference type="EMBL" id="NSKD01000003">
    <property type="protein sequence ID" value="PAU80537.1"/>
    <property type="molecule type" value="Genomic_DNA"/>
</dbReference>
<dbReference type="InterPro" id="IPR018959">
    <property type="entry name" value="DUF1989"/>
</dbReference>
<proteinExistence type="predicted"/>
<evidence type="ECO:0000313" key="6">
    <source>
        <dbReference type="EMBL" id="PAU80537.1"/>
    </source>
</evidence>
<dbReference type="AlphaFoldDB" id="A0A2A2F785"/>
<sequence length="788" mass="87473">MEQMARRHGTEPDPYIQSPGEPTLPRGMERYPVNGGGATVFPVYGGDRLTVVDVEGSQVAEVTGFIRGRGDAGLFALEPNGWAGGLRSLLASRSPRQSRLRERVLGWGLDPTDARSIRLFTEGSSPGQESRLMAMADGVCVVVAAGDGASSVHDQASPTDLTVFVERASPERVEREKPGLPEPLAEPLEELRVERATARAYTVKSGQWIQVIDVEGRQCSDFQAFRMSQLERGVERCLDVTTTRTLMGQGSPHPGLHSKYYDVDFQPLVQIVQDTCNRHDAFALACNPKYYEEMGYFGHRNCTDNFNAELDPYGVTARRGWMSMNFFYNTAIDDHNVLTLDEPWSRPGDYVLLRALTDLVCVTSACPDDIDPANGWNPTDIHVRVYDSDLNARRSIGFRQRPDSEVEMTRETGFYPRTSALTRNFTEYHGFWLPTDYPQHGAIDEYWACREKAAVIDLSALRKFEVMGPDAESLLQYCLPRDVRRIAVGQVSYSPLCHHDGGMMDDGTLFRLGRDNFRWVCGTDYAGDWLREQAEAGGYRVVIKSATDQLHNVAVQGPNSRAILRRIVWTRPDQPTVDELKLFRFSIARLHHEDGPPLIVSRTGYTGELGFEVFCHPDDAVMLWDELQSAGADQGLTPMGLEALDMLRIEAGLAAAGHEFDDSTDPFEAGIGFTVPLRSKEDAFIGRDALMRRQTSPHRHLVGLEINNEETAAHGEGVFVGRHQVGVVTSAVRSPVLGRSIALCRLSPEYAGPGTEVAVGKLDGLQKRLSAQVVSVPHFDPGRERMRS</sequence>
<dbReference type="OrthoDB" id="9774591at2"/>
<dbReference type="Pfam" id="PF01571">
    <property type="entry name" value="GCV_T"/>
    <property type="match status" value="1"/>
</dbReference>
<evidence type="ECO:0000256" key="2">
    <source>
        <dbReference type="SAM" id="MobiDB-lite"/>
    </source>
</evidence>
<keyword evidence="6" id="KW-0489">Methyltransferase</keyword>
<name>A0A2A2F785_9GAMM</name>
<dbReference type="Pfam" id="PF08669">
    <property type="entry name" value="GCV_T_C"/>
    <property type="match status" value="1"/>
</dbReference>
<dbReference type="Gene3D" id="3.30.1360.120">
    <property type="entry name" value="Probable tRNA modification gtpase trme, domain 1"/>
    <property type="match status" value="1"/>
</dbReference>
<gene>
    <name evidence="6" type="ORF">CK501_08850</name>
</gene>
<evidence type="ECO:0000256" key="1">
    <source>
        <dbReference type="ARBA" id="ARBA00022576"/>
    </source>
</evidence>
<dbReference type="InterPro" id="IPR027266">
    <property type="entry name" value="TrmE/GcvT-like"/>
</dbReference>
<keyword evidence="7" id="KW-1185">Reference proteome</keyword>
<dbReference type="InterPro" id="IPR013977">
    <property type="entry name" value="GcvT_C"/>
</dbReference>